<dbReference type="Pfam" id="PF00701">
    <property type="entry name" value="DHDPS"/>
    <property type="match status" value="1"/>
</dbReference>
<evidence type="ECO:0000256" key="1">
    <source>
        <dbReference type="ARBA" id="ARBA00003294"/>
    </source>
</evidence>
<dbReference type="RefSeq" id="WP_322776540.1">
    <property type="nucleotide sequence ID" value="NZ_JARJFB010000033.1"/>
</dbReference>
<dbReference type="HAMAP" id="MF_00418">
    <property type="entry name" value="DapA"/>
    <property type="match status" value="1"/>
</dbReference>
<comment type="subunit">
    <text evidence="12">Homotetramer; dimer of dimers.</text>
</comment>
<comment type="subcellular location">
    <subcellularLocation>
        <location evidence="12">Cytoplasm</location>
    </subcellularLocation>
</comment>
<evidence type="ECO:0000256" key="13">
    <source>
        <dbReference type="PIRNR" id="PIRNR001365"/>
    </source>
</evidence>
<keyword evidence="9 12" id="KW-0456">Lyase</keyword>
<dbReference type="Gene3D" id="3.20.20.70">
    <property type="entry name" value="Aldolase class I"/>
    <property type="match status" value="1"/>
</dbReference>
<comment type="pathway">
    <text evidence="2 12">Amino-acid biosynthesis; L-lysine biosynthesis via DAP pathway; (S)-tetrahydrodipicolinate from L-aspartate: step 3/4.</text>
</comment>
<dbReference type="SMART" id="SM01130">
    <property type="entry name" value="DHDPS"/>
    <property type="match status" value="1"/>
</dbReference>
<dbReference type="InterPro" id="IPR013785">
    <property type="entry name" value="Aldolase_TIM"/>
</dbReference>
<proteinExistence type="inferred from homology"/>
<evidence type="ECO:0000256" key="8">
    <source>
        <dbReference type="ARBA" id="ARBA00023154"/>
    </source>
</evidence>
<comment type="function">
    <text evidence="1 12">Catalyzes the condensation of (S)-aspartate-beta-semialdehyde [(S)-ASA] and pyruvate to 4-hydroxy-tetrahydrodipicolinate (HTPA).</text>
</comment>
<organism evidence="14 15">
    <name type="scientific">Candidatus Megaera venefica</name>
    <dbReference type="NCBI Taxonomy" id="2055910"/>
    <lineage>
        <taxon>Bacteria</taxon>
        <taxon>Pseudomonadati</taxon>
        <taxon>Pseudomonadota</taxon>
        <taxon>Alphaproteobacteria</taxon>
        <taxon>Rickettsiales</taxon>
        <taxon>Rickettsiaceae</taxon>
        <taxon>Candidatus Megaera</taxon>
    </lineage>
</organism>
<reference evidence="14 15" key="1">
    <citation type="submission" date="2023-03" db="EMBL/GenBank/DDBJ databases">
        <title>Host association and intracellularity evolved multiple times independently in the Rickettsiales.</title>
        <authorList>
            <person name="Castelli M."/>
            <person name="Nardi T."/>
            <person name="Gammuto L."/>
            <person name="Bellinzona G."/>
            <person name="Sabaneyeva E."/>
            <person name="Potekhin A."/>
            <person name="Serra V."/>
            <person name="Petroni G."/>
            <person name="Sassera D."/>
        </authorList>
    </citation>
    <scope>NUCLEOTIDE SEQUENCE [LARGE SCALE GENOMIC DNA]</scope>
    <source>
        <strain evidence="14 15">Sr 2-6</strain>
    </source>
</reference>
<evidence type="ECO:0000256" key="4">
    <source>
        <dbReference type="ARBA" id="ARBA00012086"/>
    </source>
</evidence>
<comment type="catalytic activity">
    <reaction evidence="11 12">
        <text>L-aspartate 4-semialdehyde + pyruvate = (2S,4S)-4-hydroxy-2,3,4,5-tetrahydrodipicolinate + H2O + H(+)</text>
        <dbReference type="Rhea" id="RHEA:34171"/>
        <dbReference type="ChEBI" id="CHEBI:15361"/>
        <dbReference type="ChEBI" id="CHEBI:15377"/>
        <dbReference type="ChEBI" id="CHEBI:15378"/>
        <dbReference type="ChEBI" id="CHEBI:67139"/>
        <dbReference type="ChEBI" id="CHEBI:537519"/>
        <dbReference type="EC" id="4.3.3.7"/>
    </reaction>
</comment>
<dbReference type="EC" id="4.3.3.7" evidence="4 12"/>
<accession>A0ABU5NBS9</accession>
<dbReference type="PANTHER" id="PTHR12128">
    <property type="entry name" value="DIHYDRODIPICOLINATE SYNTHASE"/>
    <property type="match status" value="1"/>
</dbReference>
<evidence type="ECO:0000313" key="14">
    <source>
        <dbReference type="EMBL" id="MEA0970637.1"/>
    </source>
</evidence>
<keyword evidence="7 12" id="KW-0220">Diaminopimelate biosynthesis</keyword>
<feature type="binding site" evidence="12">
    <location>
        <position position="204"/>
    </location>
    <ligand>
        <name>pyruvate</name>
        <dbReference type="ChEBI" id="CHEBI:15361"/>
    </ligand>
</feature>
<feature type="site" description="Part of a proton relay during catalysis" evidence="12">
    <location>
        <position position="108"/>
    </location>
</feature>
<dbReference type="PROSITE" id="PS00665">
    <property type="entry name" value="DHDPS_1"/>
    <property type="match status" value="1"/>
</dbReference>
<evidence type="ECO:0000313" key="15">
    <source>
        <dbReference type="Proteomes" id="UP001291687"/>
    </source>
</evidence>
<comment type="caution">
    <text evidence="14">The sequence shown here is derived from an EMBL/GenBank/DDBJ whole genome shotgun (WGS) entry which is preliminary data.</text>
</comment>
<evidence type="ECO:0000256" key="11">
    <source>
        <dbReference type="ARBA" id="ARBA00047836"/>
    </source>
</evidence>
<dbReference type="PRINTS" id="PR00146">
    <property type="entry name" value="DHPICSNTHASE"/>
</dbReference>
<keyword evidence="8 12" id="KW-0457">Lysine biosynthesis</keyword>
<dbReference type="SUPFAM" id="SSF51569">
    <property type="entry name" value="Aldolase"/>
    <property type="match status" value="1"/>
</dbReference>
<dbReference type="EMBL" id="JARJFB010000033">
    <property type="protein sequence ID" value="MEA0970637.1"/>
    <property type="molecule type" value="Genomic_DNA"/>
</dbReference>
<evidence type="ECO:0000256" key="3">
    <source>
        <dbReference type="ARBA" id="ARBA00007592"/>
    </source>
</evidence>
<keyword evidence="10 12" id="KW-0704">Schiff base</keyword>
<evidence type="ECO:0000256" key="6">
    <source>
        <dbReference type="ARBA" id="ARBA00022605"/>
    </source>
</evidence>
<dbReference type="Proteomes" id="UP001291687">
    <property type="component" value="Unassembled WGS sequence"/>
</dbReference>
<dbReference type="InterPro" id="IPR005263">
    <property type="entry name" value="DapA"/>
</dbReference>
<feature type="site" description="Part of a proton relay during catalysis" evidence="12">
    <location>
        <position position="45"/>
    </location>
</feature>
<keyword evidence="6 12" id="KW-0028">Amino-acid biosynthesis</keyword>
<evidence type="ECO:0000256" key="2">
    <source>
        <dbReference type="ARBA" id="ARBA00005120"/>
    </source>
</evidence>
<name>A0ABU5NBS9_9RICK</name>
<comment type="caution">
    <text evidence="12">Was originally thought to be a dihydrodipicolinate synthase (DHDPS), catalyzing the condensation of (S)-aspartate-beta-semialdehyde [(S)-ASA] and pyruvate to dihydrodipicolinate (DHDP). However, it was shown in E.coli that the product of the enzymatic reaction is not dihydrodipicolinate but in fact (4S)-4-hydroxy-2,3,4,5-tetrahydro-(2S)-dipicolinic acid (HTPA), and that the consecutive dehydration reaction leading to DHDP is not spontaneous but catalyzed by DapB.</text>
</comment>
<feature type="binding site" evidence="12">
    <location>
        <position position="46"/>
    </location>
    <ligand>
        <name>pyruvate</name>
        <dbReference type="ChEBI" id="CHEBI:15361"/>
    </ligand>
</feature>
<evidence type="ECO:0000256" key="7">
    <source>
        <dbReference type="ARBA" id="ARBA00022915"/>
    </source>
</evidence>
<feature type="active site" description="Proton donor/acceptor" evidence="12">
    <location>
        <position position="134"/>
    </location>
</feature>
<dbReference type="CDD" id="cd00950">
    <property type="entry name" value="DHDPS"/>
    <property type="match status" value="1"/>
</dbReference>
<dbReference type="PIRSF" id="PIRSF001365">
    <property type="entry name" value="DHDPS"/>
    <property type="match status" value="1"/>
</dbReference>
<dbReference type="InterPro" id="IPR002220">
    <property type="entry name" value="DapA-like"/>
</dbReference>
<dbReference type="NCBIfam" id="TIGR00674">
    <property type="entry name" value="dapA"/>
    <property type="match status" value="1"/>
</dbReference>
<dbReference type="InterPro" id="IPR020624">
    <property type="entry name" value="Schiff_base-form_aldolases_CS"/>
</dbReference>
<feature type="active site" description="Schiff-base intermediate with substrate" evidence="12">
    <location>
        <position position="162"/>
    </location>
</feature>
<gene>
    <name evidence="12" type="primary">dapA</name>
    <name evidence="14" type="ORF">Megvenef_00604</name>
</gene>
<sequence>MIFKGLLTALITPLDTNDNIDFRALEFLVERQVASGINGLVIAGSTGEGSSLSDEEYYELIKTVIDCSKGRIPIIAGVVGVSTASVCEKVSILSNMNIEGLMCTAPHYIRPEQEGLYQHFKAINNASTLPIMIYLHPGRTGCDMSDSTILKLAALDKIVALKDCSSDIEKPLRLLPRLSSTFVFLAGDDNRFLAYSAHGGVGCVSVIANIFPKLCKKIESLWNSGDLIKARELQQQLMPLMTAIFSESNPIGIKCAAHDLKLCGDKIRLPLTKAREDTRKKINELMLDVIGLEKDV</sequence>
<comment type="similarity">
    <text evidence="3 12 13">Belongs to the DapA family.</text>
</comment>
<keyword evidence="5 12" id="KW-0963">Cytoplasm</keyword>
<evidence type="ECO:0000256" key="9">
    <source>
        <dbReference type="ARBA" id="ARBA00023239"/>
    </source>
</evidence>
<keyword evidence="15" id="KW-1185">Reference proteome</keyword>
<dbReference type="PANTHER" id="PTHR12128:SF66">
    <property type="entry name" value="4-HYDROXY-2-OXOGLUTARATE ALDOLASE, MITOCHONDRIAL"/>
    <property type="match status" value="1"/>
</dbReference>
<evidence type="ECO:0000256" key="5">
    <source>
        <dbReference type="ARBA" id="ARBA00022490"/>
    </source>
</evidence>
<protein>
    <recommendedName>
        <fullName evidence="4 12">4-hydroxy-tetrahydrodipicolinate synthase</fullName>
        <shortName evidence="12">HTPA synthase</shortName>
        <ecNumber evidence="4 12">4.3.3.7</ecNumber>
    </recommendedName>
</protein>
<evidence type="ECO:0000256" key="12">
    <source>
        <dbReference type="HAMAP-Rule" id="MF_00418"/>
    </source>
</evidence>
<evidence type="ECO:0000256" key="10">
    <source>
        <dbReference type="ARBA" id="ARBA00023270"/>
    </source>
</evidence>